<evidence type="ECO:0000256" key="1">
    <source>
        <dbReference type="ARBA" id="ARBA00001971"/>
    </source>
</evidence>
<keyword evidence="3 7" id="KW-0349">Heme</keyword>
<evidence type="ECO:0000256" key="4">
    <source>
        <dbReference type="ARBA" id="ARBA00022723"/>
    </source>
</evidence>
<dbReference type="PRINTS" id="PR00465">
    <property type="entry name" value="EP450IV"/>
</dbReference>
<evidence type="ECO:0000256" key="7">
    <source>
        <dbReference type="PIRSR" id="PIRSR602403-1"/>
    </source>
</evidence>
<name>A0A4P7NAV8_PYROR</name>
<gene>
    <name evidence="8" type="ORF">PoMZ_02248</name>
</gene>
<dbReference type="InterPro" id="IPR002403">
    <property type="entry name" value="Cyt_P450_E_grp-IV"/>
</dbReference>
<dbReference type="GO" id="GO:0005506">
    <property type="term" value="F:iron ion binding"/>
    <property type="evidence" value="ECO:0007669"/>
    <property type="project" value="InterPro"/>
</dbReference>
<dbReference type="Proteomes" id="UP000294847">
    <property type="component" value="Chromosome 2"/>
</dbReference>
<dbReference type="InterPro" id="IPR036396">
    <property type="entry name" value="Cyt_P450_sf"/>
</dbReference>
<sequence length="536" mass="59878">MASAAGTNMTGEADNPNILHATVSSLSTFQEWRVTTIVVLLLSLFALWLRSMASRPPLPPSAPELLKTWEWPIFGSWRFFLDRADFFTEAAAASKTGNFSFYIGKLHIVGVSREESRRILFDSKGLDLAAGSLLMLHSRIRVAAFVQSSPSIEAVDGKPLGDDPGFNGAFNRTMAHLLKGQNFGRNLNFMVSDVHEGLESAIEAAGGSGEGIMDTFEDVNLILYRMTMRTFGATEIASDPALLRKTLGLFEVTERSSSPTRLVIPWLPTLNHLRRMGSGAMLYWHFSKIVNERKKTGKKVDDAFQYLIEKDEDMTGILRFTLSALFAGQINTGINAAWVLVYLALTPSWYSRVQQEVDAVVAKYRTSPNQAPVDVIRSLNLEQWENELASVRLCLRETIRLHTTGSVFRRNISGQDVSLGSSGEIVPKGSFAIYSVDDMHMNKEYYPEPERWDPARYEGGNDPPYMGWGLGRHPCPGMRFAKLEVVIIVTLFVTMFDFEVVDDKGRKTTEVPERARNSFTAVKPAVPVRLAFKTRQ</sequence>
<dbReference type="GO" id="GO:0020037">
    <property type="term" value="F:heme binding"/>
    <property type="evidence" value="ECO:0007669"/>
    <property type="project" value="InterPro"/>
</dbReference>
<comment type="cofactor">
    <cofactor evidence="1 7">
        <name>heme</name>
        <dbReference type="ChEBI" id="CHEBI:30413"/>
    </cofactor>
</comment>
<dbReference type="PANTHER" id="PTHR24304:SF2">
    <property type="entry name" value="24-HYDROXYCHOLESTEROL 7-ALPHA-HYDROXYLASE"/>
    <property type="match status" value="1"/>
</dbReference>
<evidence type="ECO:0000256" key="2">
    <source>
        <dbReference type="ARBA" id="ARBA00010617"/>
    </source>
</evidence>
<dbReference type="CDD" id="cd00302">
    <property type="entry name" value="cytochrome_P450"/>
    <property type="match status" value="1"/>
</dbReference>
<dbReference type="GO" id="GO:0016705">
    <property type="term" value="F:oxidoreductase activity, acting on paired donors, with incorporation or reduction of molecular oxygen"/>
    <property type="evidence" value="ECO:0007669"/>
    <property type="project" value="InterPro"/>
</dbReference>
<feature type="binding site" description="axial binding residue" evidence="7">
    <location>
        <position position="475"/>
    </location>
    <ligand>
        <name>heme</name>
        <dbReference type="ChEBI" id="CHEBI:30413"/>
    </ligand>
    <ligandPart>
        <name>Fe</name>
        <dbReference type="ChEBI" id="CHEBI:18248"/>
    </ligandPart>
</feature>
<dbReference type="Pfam" id="PF00067">
    <property type="entry name" value="p450"/>
    <property type="match status" value="1"/>
</dbReference>
<evidence type="ECO:0000256" key="3">
    <source>
        <dbReference type="ARBA" id="ARBA00022617"/>
    </source>
</evidence>
<evidence type="ECO:0008006" key="10">
    <source>
        <dbReference type="Google" id="ProtNLM"/>
    </source>
</evidence>
<dbReference type="PANTHER" id="PTHR24304">
    <property type="entry name" value="CYTOCHROME P450 FAMILY 7"/>
    <property type="match status" value="1"/>
</dbReference>
<dbReference type="InterPro" id="IPR050529">
    <property type="entry name" value="CYP450_sterol_14alpha_dmase"/>
</dbReference>
<dbReference type="EMBL" id="CP034205">
    <property type="protein sequence ID" value="QBZ57324.1"/>
    <property type="molecule type" value="Genomic_DNA"/>
</dbReference>
<protein>
    <recommendedName>
        <fullName evidence="10">Cytochrome P450 6A1</fullName>
    </recommendedName>
</protein>
<dbReference type="InterPro" id="IPR001128">
    <property type="entry name" value="Cyt_P450"/>
</dbReference>
<accession>A0A4P7NAV8</accession>
<reference evidence="8 9" key="1">
    <citation type="journal article" date="2019" name="Mol. Biol. Evol.">
        <title>Blast fungal genomes show frequent chromosomal changes, gene gains and losses, and effector gene turnover.</title>
        <authorList>
            <person name="Gomez Luciano L.B."/>
            <person name="Jason Tsai I."/>
            <person name="Chuma I."/>
            <person name="Tosa Y."/>
            <person name="Chen Y.H."/>
            <person name="Li J.Y."/>
            <person name="Li M.Y."/>
            <person name="Jade Lu M.Y."/>
            <person name="Nakayashiki H."/>
            <person name="Li W.H."/>
        </authorList>
    </citation>
    <scope>NUCLEOTIDE SEQUENCE [LARGE SCALE GENOMIC DNA]</scope>
    <source>
        <strain evidence="8">MZ5-1-6</strain>
    </source>
</reference>
<evidence type="ECO:0000313" key="9">
    <source>
        <dbReference type="Proteomes" id="UP000294847"/>
    </source>
</evidence>
<proteinExistence type="inferred from homology"/>
<comment type="similarity">
    <text evidence="2">Belongs to the cytochrome P450 family.</text>
</comment>
<dbReference type="SUPFAM" id="SSF48264">
    <property type="entry name" value="Cytochrome P450"/>
    <property type="match status" value="1"/>
</dbReference>
<keyword evidence="6" id="KW-0560">Oxidoreductase</keyword>
<evidence type="ECO:0000313" key="8">
    <source>
        <dbReference type="EMBL" id="QBZ57324.1"/>
    </source>
</evidence>
<keyword evidence="5 7" id="KW-0408">Iron</keyword>
<organism evidence="8 9">
    <name type="scientific">Pyricularia oryzae</name>
    <name type="common">Rice blast fungus</name>
    <name type="synonym">Magnaporthe oryzae</name>
    <dbReference type="NCBI Taxonomy" id="318829"/>
    <lineage>
        <taxon>Eukaryota</taxon>
        <taxon>Fungi</taxon>
        <taxon>Dikarya</taxon>
        <taxon>Ascomycota</taxon>
        <taxon>Pezizomycotina</taxon>
        <taxon>Sordariomycetes</taxon>
        <taxon>Sordariomycetidae</taxon>
        <taxon>Magnaporthales</taxon>
        <taxon>Pyriculariaceae</taxon>
        <taxon>Pyricularia</taxon>
    </lineage>
</organism>
<evidence type="ECO:0000256" key="6">
    <source>
        <dbReference type="ARBA" id="ARBA00023033"/>
    </source>
</evidence>
<dbReference type="GO" id="GO:0004497">
    <property type="term" value="F:monooxygenase activity"/>
    <property type="evidence" value="ECO:0007669"/>
    <property type="project" value="UniProtKB-KW"/>
</dbReference>
<keyword evidence="4 7" id="KW-0479">Metal-binding</keyword>
<dbReference type="Gene3D" id="1.10.630.10">
    <property type="entry name" value="Cytochrome P450"/>
    <property type="match status" value="1"/>
</dbReference>
<evidence type="ECO:0000256" key="5">
    <source>
        <dbReference type="ARBA" id="ARBA00023004"/>
    </source>
</evidence>
<dbReference type="AlphaFoldDB" id="A0A4P7NAV8"/>
<keyword evidence="6" id="KW-0503">Monooxygenase</keyword>